<dbReference type="Proteomes" id="UP001595961">
    <property type="component" value="Unassembled WGS sequence"/>
</dbReference>
<evidence type="ECO:0000313" key="1">
    <source>
        <dbReference type="EMBL" id="MFC4525828.1"/>
    </source>
</evidence>
<organism evidence="1 2">
    <name type="scientific">Dyella halodurans</name>
    <dbReference type="NCBI Taxonomy" id="1920171"/>
    <lineage>
        <taxon>Bacteria</taxon>
        <taxon>Pseudomonadati</taxon>
        <taxon>Pseudomonadota</taxon>
        <taxon>Gammaproteobacteria</taxon>
        <taxon>Lysobacterales</taxon>
        <taxon>Rhodanobacteraceae</taxon>
        <taxon>Dyella</taxon>
    </lineage>
</organism>
<proteinExistence type="predicted"/>
<gene>
    <name evidence="1" type="ORF">ACFO5W_04190</name>
</gene>
<dbReference type="EMBL" id="JBHSGA010000008">
    <property type="protein sequence ID" value="MFC4525828.1"/>
    <property type="molecule type" value="Genomic_DNA"/>
</dbReference>
<comment type="caution">
    <text evidence="1">The sequence shown here is derived from an EMBL/GenBank/DDBJ whole genome shotgun (WGS) entry which is preliminary data.</text>
</comment>
<evidence type="ECO:0000313" key="2">
    <source>
        <dbReference type="Proteomes" id="UP001595961"/>
    </source>
</evidence>
<keyword evidence="2" id="KW-1185">Reference proteome</keyword>
<protein>
    <submittedName>
        <fullName evidence="1">Uncharacterized protein</fullName>
    </submittedName>
</protein>
<reference evidence="2" key="1">
    <citation type="journal article" date="2019" name="Int. J. Syst. Evol. Microbiol.">
        <title>The Global Catalogue of Microorganisms (GCM) 10K type strain sequencing project: providing services to taxonomists for standard genome sequencing and annotation.</title>
        <authorList>
            <consortium name="The Broad Institute Genomics Platform"/>
            <consortium name="The Broad Institute Genome Sequencing Center for Infectious Disease"/>
            <person name="Wu L."/>
            <person name="Ma J."/>
        </authorList>
    </citation>
    <scope>NUCLEOTIDE SEQUENCE [LARGE SCALE GENOMIC DNA]</scope>
    <source>
        <strain evidence="2">CCM 4481</strain>
    </source>
</reference>
<accession>A0ABV9BYL3</accession>
<dbReference type="RefSeq" id="WP_266150549.1">
    <property type="nucleotide sequence ID" value="NZ_CP064028.1"/>
</dbReference>
<sequence>MIKALKQANARILLRITPPVVNDVGGYSHFQAGGPVLEVAAFERIAAGWPAATYANGPD</sequence>
<name>A0ABV9BYL3_9GAMM</name>